<dbReference type="Proteomes" id="UP000638848">
    <property type="component" value="Unassembled WGS sequence"/>
</dbReference>
<accession>A0A917H7U5</accession>
<evidence type="ECO:0000313" key="2">
    <source>
        <dbReference type="Proteomes" id="UP000638848"/>
    </source>
</evidence>
<name>A0A917H7U5_9MICC</name>
<dbReference type="AlphaFoldDB" id="A0A917H7U5"/>
<organism evidence="1 2">
    <name type="scientific">Kocuria dechangensis</name>
    <dbReference type="NCBI Taxonomy" id="1176249"/>
    <lineage>
        <taxon>Bacteria</taxon>
        <taxon>Bacillati</taxon>
        <taxon>Actinomycetota</taxon>
        <taxon>Actinomycetes</taxon>
        <taxon>Micrococcales</taxon>
        <taxon>Micrococcaceae</taxon>
        <taxon>Kocuria</taxon>
    </lineage>
</organism>
<reference evidence="1" key="2">
    <citation type="submission" date="2020-09" db="EMBL/GenBank/DDBJ databases">
        <authorList>
            <person name="Sun Q."/>
            <person name="Zhou Y."/>
        </authorList>
    </citation>
    <scope>NUCLEOTIDE SEQUENCE</scope>
    <source>
        <strain evidence="1">CGMCC 1.12187</strain>
    </source>
</reference>
<gene>
    <name evidence="1" type="ORF">GCM10011374_38000</name>
</gene>
<sequence length="74" mass="7603">MAENGSAQSPTGTGAANLEAVAYGMPVARTTSPSRRPCTGPQGGVNVGVVVVMLSIYQKPEQERRVADSASAIR</sequence>
<dbReference type="EMBL" id="BMEQ01000036">
    <property type="protein sequence ID" value="GGG69873.1"/>
    <property type="molecule type" value="Genomic_DNA"/>
</dbReference>
<keyword evidence="2" id="KW-1185">Reference proteome</keyword>
<evidence type="ECO:0000313" key="1">
    <source>
        <dbReference type="EMBL" id="GGG69873.1"/>
    </source>
</evidence>
<comment type="caution">
    <text evidence="1">The sequence shown here is derived from an EMBL/GenBank/DDBJ whole genome shotgun (WGS) entry which is preliminary data.</text>
</comment>
<proteinExistence type="predicted"/>
<reference evidence="1" key="1">
    <citation type="journal article" date="2014" name="Int. J. Syst. Evol. Microbiol.">
        <title>Complete genome sequence of Corynebacterium casei LMG S-19264T (=DSM 44701T), isolated from a smear-ripened cheese.</title>
        <authorList>
            <consortium name="US DOE Joint Genome Institute (JGI-PGF)"/>
            <person name="Walter F."/>
            <person name="Albersmeier A."/>
            <person name="Kalinowski J."/>
            <person name="Ruckert C."/>
        </authorList>
    </citation>
    <scope>NUCLEOTIDE SEQUENCE</scope>
    <source>
        <strain evidence="1">CGMCC 1.12187</strain>
    </source>
</reference>
<protein>
    <submittedName>
        <fullName evidence="1">Uncharacterized protein</fullName>
    </submittedName>
</protein>